<dbReference type="AlphaFoldDB" id="A0AAC9XYY5"/>
<keyword evidence="1" id="KW-0732">Signal</keyword>
<evidence type="ECO:0000313" key="3">
    <source>
        <dbReference type="Proteomes" id="UP000198329"/>
    </source>
</evidence>
<accession>A0AAC9XYY5</accession>
<reference evidence="2 3" key="1">
    <citation type="submission" date="2015-03" db="EMBL/GenBank/DDBJ databases">
        <authorList>
            <person name="Xie B.-B."/>
            <person name="Rong J.-C."/>
            <person name="Qin Q.-L."/>
            <person name="Zhang Y.-Z."/>
        </authorList>
    </citation>
    <scope>NUCLEOTIDE SEQUENCE [LARGE SCALE GENOMIC DNA]</scope>
    <source>
        <strain evidence="2 3">KMM 661</strain>
    </source>
</reference>
<gene>
    <name evidence="2" type="ORF">PNIG_a3376</name>
</gene>
<evidence type="ECO:0008006" key="4">
    <source>
        <dbReference type="Google" id="ProtNLM"/>
    </source>
</evidence>
<organism evidence="2 3">
    <name type="scientific">Pseudoalteromonas nigrifaciens</name>
    <dbReference type="NCBI Taxonomy" id="28109"/>
    <lineage>
        <taxon>Bacteria</taxon>
        <taxon>Pseudomonadati</taxon>
        <taxon>Pseudomonadota</taxon>
        <taxon>Gammaproteobacteria</taxon>
        <taxon>Alteromonadales</taxon>
        <taxon>Pseudoalteromonadaceae</taxon>
        <taxon>Pseudoalteromonas</taxon>
    </lineage>
</organism>
<evidence type="ECO:0000313" key="2">
    <source>
        <dbReference type="EMBL" id="ASM55278.1"/>
    </source>
</evidence>
<protein>
    <recommendedName>
        <fullName evidence="4">Secreted protein</fullName>
    </recommendedName>
</protein>
<evidence type="ECO:0000256" key="1">
    <source>
        <dbReference type="SAM" id="SignalP"/>
    </source>
</evidence>
<dbReference type="KEGG" id="png:PNIG_a3376"/>
<dbReference type="GeneID" id="300942908"/>
<dbReference type="EMBL" id="CP011036">
    <property type="protein sequence ID" value="ASM55278.1"/>
    <property type="molecule type" value="Genomic_DNA"/>
</dbReference>
<feature type="chain" id="PRO_5042294771" description="Secreted protein" evidence="1">
    <location>
        <begin position="26"/>
        <end position="170"/>
    </location>
</feature>
<name>A0AAC9XYY5_9GAMM</name>
<feature type="signal peptide" evidence="1">
    <location>
        <begin position="1"/>
        <end position="25"/>
    </location>
</feature>
<dbReference type="RefSeq" id="WP_024604506.1">
    <property type="nucleotide sequence ID" value="NZ_CP011036.1"/>
</dbReference>
<sequence>MKYSHLLPATMFVVAAASFSFNAISADTSVTESSSIQVQEQHDQVASLNSILDFEEAAKNEQTTSEYERCSPTIYTRYTSLKLEQTRTIASFTYDGGNCRRYGFAILRNYDGHDFKVTLVDSNGDRVAGGYSVAVSTSIFNAGTYYWEVENKTTTGSTYGGITYEVRSGG</sequence>
<dbReference type="Proteomes" id="UP000198329">
    <property type="component" value="Chromosome I"/>
</dbReference>
<proteinExistence type="predicted"/>
<keyword evidence="3" id="KW-1185">Reference proteome</keyword>